<keyword evidence="2" id="KW-0472">Membrane</keyword>
<dbReference type="RefSeq" id="WP_184306195.1">
    <property type="nucleotide sequence ID" value="NZ_JACHXU010000013.1"/>
</dbReference>
<proteinExistence type="predicted"/>
<reference evidence="3 4" key="1">
    <citation type="submission" date="2020-08" db="EMBL/GenBank/DDBJ databases">
        <title>Genomic Encyclopedia of Type Strains, Phase III (KMG-III): the genomes of soil and plant-associated and newly described type strains.</title>
        <authorList>
            <person name="Whitman W."/>
        </authorList>
    </citation>
    <scope>NUCLEOTIDE SEQUENCE [LARGE SCALE GENOMIC DNA]</scope>
    <source>
        <strain evidence="3 4">CECT 8075</strain>
    </source>
</reference>
<keyword evidence="2" id="KW-1133">Transmembrane helix</keyword>
<gene>
    <name evidence="3" type="ORF">FHS27_003756</name>
</gene>
<evidence type="ECO:0000313" key="4">
    <source>
        <dbReference type="Proteomes" id="UP000536179"/>
    </source>
</evidence>
<organism evidence="3 4">
    <name type="scientific">Aporhodopirellula rubra</name>
    <dbReference type="NCBI Taxonomy" id="980271"/>
    <lineage>
        <taxon>Bacteria</taxon>
        <taxon>Pseudomonadati</taxon>
        <taxon>Planctomycetota</taxon>
        <taxon>Planctomycetia</taxon>
        <taxon>Pirellulales</taxon>
        <taxon>Pirellulaceae</taxon>
        <taxon>Aporhodopirellula</taxon>
    </lineage>
</organism>
<evidence type="ECO:0000256" key="2">
    <source>
        <dbReference type="SAM" id="Phobius"/>
    </source>
</evidence>
<dbReference type="AlphaFoldDB" id="A0A7W5E0F0"/>
<sequence>MATQEKPISEQISDSIHSNDEPLGETAPEAPFALVGLSYLIVLMVIMGAIAFYFYVL</sequence>
<feature type="transmembrane region" description="Helical" evidence="2">
    <location>
        <begin position="32"/>
        <end position="56"/>
    </location>
</feature>
<feature type="region of interest" description="Disordered" evidence="1">
    <location>
        <begin position="1"/>
        <end position="24"/>
    </location>
</feature>
<evidence type="ECO:0000256" key="1">
    <source>
        <dbReference type="SAM" id="MobiDB-lite"/>
    </source>
</evidence>
<dbReference type="EMBL" id="JACHXU010000013">
    <property type="protein sequence ID" value="MBB3207929.1"/>
    <property type="molecule type" value="Genomic_DNA"/>
</dbReference>
<dbReference type="Proteomes" id="UP000536179">
    <property type="component" value="Unassembled WGS sequence"/>
</dbReference>
<protein>
    <submittedName>
        <fullName evidence="3">Uncharacterized protein</fullName>
    </submittedName>
</protein>
<comment type="caution">
    <text evidence="3">The sequence shown here is derived from an EMBL/GenBank/DDBJ whole genome shotgun (WGS) entry which is preliminary data.</text>
</comment>
<keyword evidence="4" id="KW-1185">Reference proteome</keyword>
<evidence type="ECO:0000313" key="3">
    <source>
        <dbReference type="EMBL" id="MBB3207929.1"/>
    </source>
</evidence>
<name>A0A7W5E0F0_9BACT</name>
<accession>A0A7W5E0F0</accession>
<keyword evidence="2" id="KW-0812">Transmembrane</keyword>